<dbReference type="AlphaFoldDB" id="A0A0M4D215"/>
<proteinExistence type="predicted"/>
<sequence length="68" mass="7243">MPAFSAYDKARLSRRVCTDDEPGLHAPGEPTRDAAFLRTEPAVEPGAGPVPGPDDAEHHVATTSAFER</sequence>
<feature type="compositionally biased region" description="Basic and acidic residues" evidence="1">
    <location>
        <begin position="55"/>
        <end position="68"/>
    </location>
</feature>
<evidence type="ECO:0000313" key="3">
    <source>
        <dbReference type="Proteomes" id="UP000060513"/>
    </source>
</evidence>
<dbReference type="STRING" id="38300.SPRI_1310"/>
<evidence type="ECO:0000313" key="2">
    <source>
        <dbReference type="EMBL" id="ALC19616.1"/>
    </source>
</evidence>
<dbReference type="EMBL" id="CP011340">
    <property type="protein sequence ID" value="ALC19616.1"/>
    <property type="molecule type" value="Genomic_DNA"/>
</dbReference>
<protein>
    <submittedName>
        <fullName evidence="2">Uncharacterized protein</fullName>
    </submittedName>
</protein>
<dbReference type="Proteomes" id="UP000060513">
    <property type="component" value="Chromosome"/>
</dbReference>
<reference evidence="2 3" key="1">
    <citation type="submission" date="2015-08" db="EMBL/GenBank/DDBJ databases">
        <title>Genome sequence of the pristinamycin over-producing bacterium Streptomyces pristinaespiralis HCCB10218.</title>
        <authorList>
            <person name="Tian J."/>
            <person name="Yang J."/>
            <person name="Li L."/>
            <person name="Ruan L."/>
            <person name="Wei W."/>
            <person name="Zheng G."/>
            <person name="Wei Z."/>
            <person name="Yang S."/>
            <person name="Ge M."/>
            <person name="Jiang W."/>
            <person name="Lu Y."/>
        </authorList>
    </citation>
    <scope>NUCLEOTIDE SEQUENCE [LARGE SCALE GENOMIC DNA]</scope>
    <source>
        <strain evidence="2 3">HCCB 10218</strain>
    </source>
</reference>
<dbReference type="RefSeq" id="WP_005309468.1">
    <property type="nucleotide sequence ID" value="NZ_CP011340.1"/>
</dbReference>
<organism evidence="2">
    <name type="scientific">Streptomyces pristinaespiralis</name>
    <dbReference type="NCBI Taxonomy" id="38300"/>
    <lineage>
        <taxon>Bacteria</taxon>
        <taxon>Bacillati</taxon>
        <taxon>Actinomycetota</taxon>
        <taxon>Actinomycetes</taxon>
        <taxon>Kitasatosporales</taxon>
        <taxon>Streptomycetaceae</taxon>
        <taxon>Streptomyces</taxon>
    </lineage>
</organism>
<name>A0A0M4D215_STRPR</name>
<feature type="region of interest" description="Disordered" evidence="1">
    <location>
        <begin position="42"/>
        <end position="68"/>
    </location>
</feature>
<dbReference type="GeneID" id="97237621"/>
<accession>A0A0M4D215</accession>
<gene>
    <name evidence="2" type="ORF">SPRI_1310</name>
</gene>
<dbReference type="KEGG" id="spri:SPRI_1310"/>
<evidence type="ECO:0000256" key="1">
    <source>
        <dbReference type="SAM" id="MobiDB-lite"/>
    </source>
</evidence>
<dbReference type="PATRIC" id="fig|38300.4.peg.1396"/>